<reference evidence="2 3" key="1">
    <citation type="journal article" date="2018" name="Front. Microbiol.">
        <title>Genetic and Phylogenetic Characteristics of Pasteurella multocida Isolates From Different Host Species.</title>
        <authorList>
            <person name="Peng Z."/>
            <person name="Liang W."/>
            <person name="Wang F."/>
            <person name="Xu Z."/>
            <person name="Xie Z."/>
            <person name="Lian Z."/>
            <person name="Hua L."/>
            <person name="Zhou R."/>
            <person name="Chen H."/>
            <person name="Wu B."/>
        </authorList>
    </citation>
    <scope>NUCLEOTIDE SEQUENCE [LARGE SCALE GENOMIC DNA]</scope>
    <source>
        <strain evidence="2 3">HNA06</strain>
    </source>
</reference>
<evidence type="ECO:0008006" key="4">
    <source>
        <dbReference type="Google" id="ProtNLM"/>
    </source>
</evidence>
<dbReference type="EMBL" id="PPVL01000007">
    <property type="protein sequence ID" value="NNI79432.1"/>
    <property type="molecule type" value="Genomic_DNA"/>
</dbReference>
<accession>A0A849CJH7</accession>
<proteinExistence type="predicted"/>
<comment type="caution">
    <text evidence="2">The sequence shown here is derived from an EMBL/GenBank/DDBJ whole genome shotgun (WGS) entry which is preliminary data.</text>
</comment>
<evidence type="ECO:0000256" key="1">
    <source>
        <dbReference type="SAM" id="Phobius"/>
    </source>
</evidence>
<dbReference type="RefSeq" id="WP_015690934.1">
    <property type="nucleotide sequence ID" value="NZ_CP030096.1"/>
</dbReference>
<dbReference type="Proteomes" id="UP000540079">
    <property type="component" value="Unassembled WGS sequence"/>
</dbReference>
<organism evidence="2 3">
    <name type="scientific">Pasteurella multocida</name>
    <dbReference type="NCBI Taxonomy" id="747"/>
    <lineage>
        <taxon>Bacteria</taxon>
        <taxon>Pseudomonadati</taxon>
        <taxon>Pseudomonadota</taxon>
        <taxon>Gammaproteobacteria</taxon>
        <taxon>Pasteurellales</taxon>
        <taxon>Pasteurellaceae</taxon>
        <taxon>Pasteurella</taxon>
    </lineage>
</organism>
<feature type="transmembrane region" description="Helical" evidence="1">
    <location>
        <begin position="108"/>
        <end position="130"/>
    </location>
</feature>
<sequence length="183" mass="21496">MRAFLSSYRELKFTEKFYYTSAFLWVLPIFIFAFTLPSYPDTPFYFALNEYLNQFLFDDIFVQSKKFPFAAKVIGNYMGLTIPIANVIYILFYILFDKRRVDSFFKCNLKGIYVVTVYLMIMAFFLYNVYVPQGVSSGLSQRYDSFRLGYAIIASGVYYILICSPSFFIVHLINKLRNLISVN</sequence>
<feature type="transmembrane region" description="Helical" evidence="1">
    <location>
        <begin position="150"/>
        <end position="173"/>
    </location>
</feature>
<gene>
    <name evidence="2" type="ORF">C2800_08380</name>
</gene>
<evidence type="ECO:0000313" key="2">
    <source>
        <dbReference type="EMBL" id="NNI79432.1"/>
    </source>
</evidence>
<keyword evidence="1" id="KW-0472">Membrane</keyword>
<keyword evidence="1" id="KW-1133">Transmembrane helix</keyword>
<dbReference type="AlphaFoldDB" id="A0A849CJH7"/>
<feature type="transmembrane region" description="Helical" evidence="1">
    <location>
        <begin position="17"/>
        <end position="36"/>
    </location>
</feature>
<keyword evidence="1" id="KW-0812">Transmembrane</keyword>
<feature type="transmembrane region" description="Helical" evidence="1">
    <location>
        <begin position="74"/>
        <end position="96"/>
    </location>
</feature>
<protein>
    <recommendedName>
        <fullName evidence="4">Transmembrane protein</fullName>
    </recommendedName>
</protein>
<evidence type="ECO:0000313" key="3">
    <source>
        <dbReference type="Proteomes" id="UP000540079"/>
    </source>
</evidence>
<name>A0A849CJH7_PASMD</name>